<feature type="transmembrane region" description="Helical" evidence="10">
    <location>
        <begin position="548"/>
        <end position="575"/>
    </location>
</feature>
<evidence type="ECO:0000313" key="14">
    <source>
        <dbReference type="EMBL" id="RAL53538.1"/>
    </source>
</evidence>
<sequence length="754" mass="85235">MILSALLTSAGINTAVCVVCFCLYSVLRKQPSLFNVYFGERIAHTQSKHYDPSCGFERFVPSPSWIVRAWETSDAEISSIGGLDALVFVRTIVFSLRIFSIASIMCLFVVLPLNYYGQEGQHARFHSETLEHFTIENVKEKSEWLWAHCLALYVITCCACLLLYFEFKNIATMRLTYIASSVSNPSYFTILVRGVPHSQDESYSSYVTKFFTNYYASSYLSHQILYRSGAVKKMLTDAEQLYKLLKSSAKDQQCDSSLFRCCFCGTSSSFNMLSTDPEIQKGTSDFGGSDLRNKECAAALVFFKTRYAALVASQGIQSPNPMLWVTDYAPEPQDMYWSNICVPYRLLWIRKIAMLVASVCFVIFFLVPVSLTQGLVHLDKLQKAFPFLKGPLKRNYIKQLVTGYLPSVVLVLFSYLVPPLMMLFSTMEGSISRSGRKKSACVKIVYFMIWNVFFAQTISGSVIDGWSAIDHLGKNLNDIPNLLATAVPTTATFFITYVLTSGWASLSIELLQPFGIIWSFFYRPFLSNKNDSCYRTITFPYHTELPRILLFGLLGFTCSILAPLILPPLLIYFSFAYLVYRNQIINVYRTKYQTGGLYWLLAHDVTIFSLVLTQIIALGVFGTKKSTVASGFTIPLIICTLLFNQYCRQRFHPIFKNNPAQVLIDMDRQDEESGKTKEMQQNSTSAYCQFKGTSLALGNSVAPNLNDHTDTLELQCSIEEDTDPAIKRPTQQSDHLPGTCFELPSLEIEELHTE</sequence>
<feature type="transmembrane region" description="Helical" evidence="10">
    <location>
        <begin position="352"/>
        <end position="371"/>
    </location>
</feature>
<dbReference type="EMBL" id="NQVE01000025">
    <property type="protein sequence ID" value="RAL53538.1"/>
    <property type="molecule type" value="Genomic_DNA"/>
</dbReference>
<gene>
    <name evidence="14" type="ORF">DM860_015575</name>
</gene>
<dbReference type="InterPro" id="IPR045122">
    <property type="entry name" value="Csc1-like"/>
</dbReference>
<dbReference type="Pfam" id="PF14703">
    <property type="entry name" value="PHM7_cyt"/>
    <property type="match status" value="1"/>
</dbReference>
<keyword evidence="15" id="KW-1185">Reference proteome</keyword>
<evidence type="ECO:0000313" key="15">
    <source>
        <dbReference type="Proteomes" id="UP000249390"/>
    </source>
</evidence>
<accession>A0A328EA48</accession>
<evidence type="ECO:0000256" key="8">
    <source>
        <dbReference type="ARBA" id="ARBA00023136"/>
    </source>
</evidence>
<keyword evidence="4 10" id="KW-0812">Transmembrane</keyword>
<evidence type="ECO:0000259" key="12">
    <source>
        <dbReference type="Pfam" id="PF13967"/>
    </source>
</evidence>
<dbReference type="GO" id="GO:0005227">
    <property type="term" value="F:calcium-activated cation channel activity"/>
    <property type="evidence" value="ECO:0007669"/>
    <property type="project" value="InterPro"/>
</dbReference>
<dbReference type="InterPro" id="IPR032880">
    <property type="entry name" value="CSC1/OSCA1-like_N"/>
</dbReference>
<feature type="domain" description="CSC1/OSCA1-like N-terminal transmembrane" evidence="12">
    <location>
        <begin position="5"/>
        <end position="166"/>
    </location>
</feature>
<feature type="transmembrane region" description="Helical" evidence="10">
    <location>
        <begin position="144"/>
        <end position="165"/>
    </location>
</feature>
<evidence type="ECO:0000259" key="13">
    <source>
        <dbReference type="Pfam" id="PF14703"/>
    </source>
</evidence>
<evidence type="ECO:0000256" key="2">
    <source>
        <dbReference type="ARBA" id="ARBA00007779"/>
    </source>
</evidence>
<evidence type="ECO:0000256" key="10">
    <source>
        <dbReference type="SAM" id="Phobius"/>
    </source>
</evidence>
<feature type="domain" description="CSC1/OSCA1-like cytosolic" evidence="13">
    <location>
        <begin position="188"/>
        <end position="339"/>
    </location>
</feature>
<dbReference type="PANTHER" id="PTHR13018:SF117">
    <property type="entry name" value="CSC1-LIKE PROTEIN RXW8"/>
    <property type="match status" value="1"/>
</dbReference>
<comment type="subcellular location">
    <subcellularLocation>
        <location evidence="1">Membrane</location>
        <topology evidence="1">Multi-pass membrane protein</topology>
    </subcellularLocation>
</comment>
<evidence type="ECO:0000256" key="6">
    <source>
        <dbReference type="ARBA" id="ARBA00022989"/>
    </source>
</evidence>
<feature type="domain" description="CSC1/OSCA1-like 7TM region" evidence="11">
    <location>
        <begin position="350"/>
        <end position="621"/>
    </location>
</feature>
<comment type="caution">
    <text evidence="14">The sequence shown here is derived from an EMBL/GenBank/DDBJ whole genome shotgun (WGS) entry which is preliminary data.</text>
</comment>
<dbReference type="InterPro" id="IPR027815">
    <property type="entry name" value="CSC1/OSCA1-like_cyt"/>
</dbReference>
<dbReference type="Pfam" id="PF02714">
    <property type="entry name" value="RSN1_7TM"/>
    <property type="match status" value="1"/>
</dbReference>
<comment type="similarity">
    <text evidence="2">Belongs to the CSC1 (TC 1.A.17) family.</text>
</comment>
<dbReference type="Pfam" id="PF13967">
    <property type="entry name" value="RSN1_TM"/>
    <property type="match status" value="1"/>
</dbReference>
<feature type="transmembrane region" description="Helical" evidence="10">
    <location>
        <begin position="506"/>
        <end position="522"/>
    </location>
</feature>
<feature type="transmembrane region" description="Helical" evidence="10">
    <location>
        <begin position="627"/>
        <end position="647"/>
    </location>
</feature>
<name>A0A328EA48_9ASTE</name>
<evidence type="ECO:0000256" key="7">
    <source>
        <dbReference type="ARBA" id="ARBA00023065"/>
    </source>
</evidence>
<evidence type="ECO:0000256" key="4">
    <source>
        <dbReference type="ARBA" id="ARBA00022692"/>
    </source>
</evidence>
<proteinExistence type="inferred from homology"/>
<feature type="transmembrane region" description="Helical" evidence="10">
    <location>
        <begin position="444"/>
        <end position="469"/>
    </location>
</feature>
<keyword evidence="3" id="KW-0813">Transport</keyword>
<feature type="transmembrane region" description="Helical" evidence="10">
    <location>
        <begin position="404"/>
        <end position="424"/>
    </location>
</feature>
<protein>
    <recommendedName>
        <fullName evidence="16">CSC1/OSCA1-like 7TM region domain-containing protein</fullName>
    </recommendedName>
</protein>
<keyword evidence="9" id="KW-0407">Ion channel</keyword>
<dbReference type="GO" id="GO:0005886">
    <property type="term" value="C:plasma membrane"/>
    <property type="evidence" value="ECO:0007669"/>
    <property type="project" value="TreeGrafter"/>
</dbReference>
<feature type="transmembrane region" description="Helical" evidence="10">
    <location>
        <begin position="481"/>
        <end position="499"/>
    </location>
</feature>
<evidence type="ECO:0008006" key="16">
    <source>
        <dbReference type="Google" id="ProtNLM"/>
    </source>
</evidence>
<reference evidence="14 15" key="1">
    <citation type="submission" date="2018-06" db="EMBL/GenBank/DDBJ databases">
        <title>The Genome of Cuscuta australis (Dodder) Provides Insight into the Evolution of Plant Parasitism.</title>
        <authorList>
            <person name="Liu H."/>
        </authorList>
    </citation>
    <scope>NUCLEOTIDE SEQUENCE [LARGE SCALE GENOMIC DNA]</scope>
    <source>
        <strain evidence="15">cv. Yunnan</strain>
        <tissue evidence="14">Vines</tissue>
    </source>
</reference>
<feature type="transmembrane region" description="Helical" evidence="10">
    <location>
        <begin position="6"/>
        <end position="27"/>
    </location>
</feature>
<keyword evidence="7" id="KW-0406">Ion transport</keyword>
<evidence type="ECO:0000256" key="3">
    <source>
        <dbReference type="ARBA" id="ARBA00022448"/>
    </source>
</evidence>
<dbReference type="AlphaFoldDB" id="A0A328EA48"/>
<feature type="transmembrane region" description="Helical" evidence="10">
    <location>
        <begin position="596"/>
        <end position="621"/>
    </location>
</feature>
<keyword evidence="5" id="KW-0106">Calcium</keyword>
<organism evidence="14 15">
    <name type="scientific">Cuscuta australis</name>
    <dbReference type="NCBI Taxonomy" id="267555"/>
    <lineage>
        <taxon>Eukaryota</taxon>
        <taxon>Viridiplantae</taxon>
        <taxon>Streptophyta</taxon>
        <taxon>Embryophyta</taxon>
        <taxon>Tracheophyta</taxon>
        <taxon>Spermatophyta</taxon>
        <taxon>Magnoliopsida</taxon>
        <taxon>eudicotyledons</taxon>
        <taxon>Gunneridae</taxon>
        <taxon>Pentapetalae</taxon>
        <taxon>asterids</taxon>
        <taxon>lamiids</taxon>
        <taxon>Solanales</taxon>
        <taxon>Convolvulaceae</taxon>
        <taxon>Cuscuteae</taxon>
        <taxon>Cuscuta</taxon>
        <taxon>Cuscuta subgen. Grammica</taxon>
        <taxon>Cuscuta sect. Cleistogrammica</taxon>
    </lineage>
</organism>
<evidence type="ECO:0000259" key="11">
    <source>
        <dbReference type="Pfam" id="PF02714"/>
    </source>
</evidence>
<dbReference type="PANTHER" id="PTHR13018">
    <property type="entry name" value="PROBABLE MEMBRANE PROTEIN DUF221-RELATED"/>
    <property type="match status" value="1"/>
</dbReference>
<dbReference type="Proteomes" id="UP000249390">
    <property type="component" value="Unassembled WGS sequence"/>
</dbReference>
<evidence type="ECO:0000256" key="5">
    <source>
        <dbReference type="ARBA" id="ARBA00022837"/>
    </source>
</evidence>
<dbReference type="InterPro" id="IPR003864">
    <property type="entry name" value="CSC1/OSCA1-like_7TM"/>
</dbReference>
<feature type="transmembrane region" description="Helical" evidence="10">
    <location>
        <begin position="98"/>
        <end position="117"/>
    </location>
</feature>
<keyword evidence="8 10" id="KW-0472">Membrane</keyword>
<keyword evidence="6 10" id="KW-1133">Transmembrane helix</keyword>
<evidence type="ECO:0000256" key="1">
    <source>
        <dbReference type="ARBA" id="ARBA00004141"/>
    </source>
</evidence>
<evidence type="ECO:0000256" key="9">
    <source>
        <dbReference type="ARBA" id="ARBA00023303"/>
    </source>
</evidence>